<keyword evidence="5 8" id="KW-0812">Transmembrane</keyword>
<evidence type="ECO:0000256" key="3">
    <source>
        <dbReference type="ARBA" id="ARBA00022448"/>
    </source>
</evidence>
<name>A0A6J7QJC4_9ZZZZ</name>
<comment type="similarity">
    <text evidence="2">Belongs to the EamA transporter family.</text>
</comment>
<dbReference type="EMBL" id="CAFBOM010000022">
    <property type="protein sequence ID" value="CAB4976313.1"/>
    <property type="molecule type" value="Genomic_DNA"/>
</dbReference>
<organism evidence="11">
    <name type="scientific">freshwater metagenome</name>
    <dbReference type="NCBI Taxonomy" id="449393"/>
    <lineage>
        <taxon>unclassified sequences</taxon>
        <taxon>metagenomes</taxon>
        <taxon>ecological metagenomes</taxon>
    </lineage>
</organism>
<evidence type="ECO:0000256" key="5">
    <source>
        <dbReference type="ARBA" id="ARBA00022692"/>
    </source>
</evidence>
<protein>
    <submittedName>
        <fullName evidence="11">Unannotated protein</fullName>
    </submittedName>
</protein>
<dbReference type="InterPro" id="IPR037185">
    <property type="entry name" value="EmrE-like"/>
</dbReference>
<gene>
    <name evidence="10" type="ORF">UFOPK3957_00232</name>
    <name evidence="11" type="ORF">UFOPK4061_01022</name>
</gene>
<reference evidence="11" key="1">
    <citation type="submission" date="2020-05" db="EMBL/GenBank/DDBJ databases">
        <authorList>
            <person name="Chiriac C."/>
            <person name="Salcher M."/>
            <person name="Ghai R."/>
            <person name="Kavagutti S V."/>
        </authorList>
    </citation>
    <scope>NUCLEOTIDE SEQUENCE</scope>
</reference>
<proteinExistence type="inferred from homology"/>
<dbReference type="Pfam" id="PF00892">
    <property type="entry name" value="EamA"/>
    <property type="match status" value="1"/>
</dbReference>
<evidence type="ECO:0000313" key="11">
    <source>
        <dbReference type="EMBL" id="CAB5014184.1"/>
    </source>
</evidence>
<keyword evidence="6 8" id="KW-1133">Transmembrane helix</keyword>
<dbReference type="SUPFAM" id="SSF103481">
    <property type="entry name" value="Multidrug resistance efflux transporter EmrE"/>
    <property type="match status" value="2"/>
</dbReference>
<dbReference type="AlphaFoldDB" id="A0A6J7QJC4"/>
<evidence type="ECO:0000259" key="9">
    <source>
        <dbReference type="Pfam" id="PF00892"/>
    </source>
</evidence>
<keyword evidence="3" id="KW-0813">Transport</keyword>
<feature type="transmembrane region" description="Helical" evidence="8">
    <location>
        <begin position="252"/>
        <end position="272"/>
    </location>
</feature>
<dbReference type="NCBIfam" id="TIGR00688">
    <property type="entry name" value="rarD"/>
    <property type="match status" value="1"/>
</dbReference>
<evidence type="ECO:0000313" key="10">
    <source>
        <dbReference type="EMBL" id="CAB4976313.1"/>
    </source>
</evidence>
<keyword evidence="7 8" id="KW-0472">Membrane</keyword>
<feature type="transmembrane region" description="Helical" evidence="8">
    <location>
        <begin position="138"/>
        <end position="156"/>
    </location>
</feature>
<evidence type="ECO:0000256" key="7">
    <source>
        <dbReference type="ARBA" id="ARBA00023136"/>
    </source>
</evidence>
<dbReference type="PANTHER" id="PTHR22911">
    <property type="entry name" value="ACYL-MALONYL CONDENSING ENZYME-RELATED"/>
    <property type="match status" value="1"/>
</dbReference>
<dbReference type="PANTHER" id="PTHR22911:SF137">
    <property type="entry name" value="SOLUTE CARRIER FAMILY 35 MEMBER G2-RELATED"/>
    <property type="match status" value="1"/>
</dbReference>
<feature type="transmembrane region" description="Helical" evidence="8">
    <location>
        <begin position="278"/>
        <end position="298"/>
    </location>
</feature>
<evidence type="ECO:0000256" key="2">
    <source>
        <dbReference type="ARBA" id="ARBA00007362"/>
    </source>
</evidence>
<keyword evidence="4" id="KW-1003">Cell membrane</keyword>
<feature type="transmembrane region" description="Helical" evidence="8">
    <location>
        <begin position="215"/>
        <end position="240"/>
    </location>
</feature>
<feature type="domain" description="EamA" evidence="9">
    <location>
        <begin position="19"/>
        <end position="154"/>
    </location>
</feature>
<evidence type="ECO:0000256" key="1">
    <source>
        <dbReference type="ARBA" id="ARBA00004651"/>
    </source>
</evidence>
<sequence length="323" mass="34957">MERVLTIASSGGRSQVTTGLIYGGIAYGLWGLFPLYFALLDSVSPVEVVAHRVVWSLVLLAIILWIMRTWRDCFRTMRSTRTFGLLALAAVFLSINWGVYVWAVQADEVVEASLGYFINPLVSVGLGVVILRERLRRPQWVAVGLAVVAVFVLAFAMGQPPWISLILASSFGMYGLLKKVVDVGSVPSLTIETIVLGPVALIIIIAAIHGGSAGIVHSGLGTTALLVMLGPVTAIPLIAFGAAATRIPLSSLGLMQFLTPTLQFILGITIFHEAMTTGRWVGFILVWIALGIFGFDIIRHSRRHETTSPHPSLMNELEVVEPD</sequence>
<dbReference type="InterPro" id="IPR000620">
    <property type="entry name" value="EamA_dom"/>
</dbReference>
<feature type="transmembrane region" description="Helical" evidence="8">
    <location>
        <begin position="189"/>
        <end position="209"/>
    </location>
</feature>
<evidence type="ECO:0000256" key="8">
    <source>
        <dbReference type="SAM" id="Phobius"/>
    </source>
</evidence>
<feature type="transmembrane region" description="Helical" evidence="8">
    <location>
        <begin position="114"/>
        <end position="131"/>
    </location>
</feature>
<feature type="transmembrane region" description="Helical" evidence="8">
    <location>
        <begin position="162"/>
        <end position="177"/>
    </location>
</feature>
<feature type="transmembrane region" description="Helical" evidence="8">
    <location>
        <begin position="52"/>
        <end position="70"/>
    </location>
</feature>
<dbReference type="EMBL" id="CAFBPD010000177">
    <property type="protein sequence ID" value="CAB5014184.1"/>
    <property type="molecule type" value="Genomic_DNA"/>
</dbReference>
<accession>A0A6J7QJC4</accession>
<feature type="transmembrane region" description="Helical" evidence="8">
    <location>
        <begin position="20"/>
        <end position="40"/>
    </location>
</feature>
<dbReference type="GO" id="GO:0005886">
    <property type="term" value="C:plasma membrane"/>
    <property type="evidence" value="ECO:0007669"/>
    <property type="project" value="UniProtKB-SubCell"/>
</dbReference>
<dbReference type="InterPro" id="IPR004626">
    <property type="entry name" value="RarD"/>
</dbReference>
<evidence type="ECO:0000256" key="4">
    <source>
        <dbReference type="ARBA" id="ARBA00022475"/>
    </source>
</evidence>
<evidence type="ECO:0000256" key="6">
    <source>
        <dbReference type="ARBA" id="ARBA00022989"/>
    </source>
</evidence>
<feature type="transmembrane region" description="Helical" evidence="8">
    <location>
        <begin position="82"/>
        <end position="102"/>
    </location>
</feature>
<comment type="subcellular location">
    <subcellularLocation>
        <location evidence="1">Cell membrane</location>
        <topology evidence="1">Multi-pass membrane protein</topology>
    </subcellularLocation>
</comment>